<feature type="transmembrane region" description="Helical" evidence="6">
    <location>
        <begin position="81"/>
        <end position="100"/>
    </location>
</feature>
<dbReference type="InterPro" id="IPR007816">
    <property type="entry name" value="ResB-like_domain"/>
</dbReference>
<feature type="transmembrane region" description="Helical" evidence="6">
    <location>
        <begin position="643"/>
        <end position="661"/>
    </location>
</feature>
<comment type="caution">
    <text evidence="8">The sequence shown here is derived from an EMBL/GenBank/DDBJ whole genome shotgun (WGS) entry which is preliminary data.</text>
</comment>
<proteinExistence type="predicted"/>
<evidence type="ECO:0000256" key="4">
    <source>
        <dbReference type="ARBA" id="ARBA00022989"/>
    </source>
</evidence>
<dbReference type="PANTHER" id="PTHR31566:SF0">
    <property type="entry name" value="CYTOCHROME C BIOGENESIS PROTEIN CCS1, CHLOROPLASTIC"/>
    <property type="match status" value="1"/>
</dbReference>
<evidence type="ECO:0000256" key="1">
    <source>
        <dbReference type="ARBA" id="ARBA00004141"/>
    </source>
</evidence>
<dbReference type="GO" id="GO:0016020">
    <property type="term" value="C:membrane"/>
    <property type="evidence" value="ECO:0007669"/>
    <property type="project" value="UniProtKB-SubCell"/>
</dbReference>
<dbReference type="InterPro" id="IPR023494">
    <property type="entry name" value="Cyt_c_bgen_Ccs1/CcsB/ResB"/>
</dbReference>
<accession>A0A923HRH3</accession>
<evidence type="ECO:0000256" key="3">
    <source>
        <dbReference type="ARBA" id="ARBA00022748"/>
    </source>
</evidence>
<evidence type="ECO:0000256" key="6">
    <source>
        <dbReference type="SAM" id="Phobius"/>
    </source>
</evidence>
<keyword evidence="4 6" id="KW-1133">Transmembrane helix</keyword>
<name>A0A923HRH3_9BURK</name>
<reference evidence="8" key="1">
    <citation type="submission" date="2020-08" db="EMBL/GenBank/DDBJ databases">
        <title>Novel species isolated from subtropical streams in China.</title>
        <authorList>
            <person name="Lu H."/>
        </authorList>
    </citation>
    <scope>NUCLEOTIDE SEQUENCE</scope>
    <source>
        <strain evidence="8">LX22W</strain>
    </source>
</reference>
<dbReference type="PANTHER" id="PTHR31566">
    <property type="entry name" value="CYTOCHROME C BIOGENESIS PROTEIN CCS1, CHLOROPLASTIC"/>
    <property type="match status" value="1"/>
</dbReference>
<dbReference type="EMBL" id="JACOFZ010000007">
    <property type="protein sequence ID" value="MBC3882726.1"/>
    <property type="molecule type" value="Genomic_DNA"/>
</dbReference>
<feature type="transmembrane region" description="Helical" evidence="6">
    <location>
        <begin position="176"/>
        <end position="194"/>
    </location>
</feature>
<sequence>MENETSTSGWEIQTRRAWLASTVELLSSMRFAISLLCMIAITSIVGTFLKQNEPLNNYVNQFGPFWFEVFQHLGLYSLYSAWWFLLIMAFLVLSTSLCLWRNAPKMLRDVASWRDNVREQSLRNFHHRSEWVVSKSTPELQSMISSYIHQLGYKFKAVDKDGAVLIAAKQGAGNKWGYIFAHAAIVIICVGGLLDSDLAIRYQTWFMGKVPYEGSGELISEIPEKYRLSKSTPTFRGNVAVPEGSSANVAIIQQSKGVLLQDLPFTIQLNKFNIDFYSTGMPKLFASEVTVIDHETGKSFPAIVKVNHPLIYKGVAVFQSSFDDGGSRLQLKVHPMQGKFAQTTELKGTMGGSTALDPSLAKGEAYSIEWSGFRPLNIEDMARNGQDVRAVNPNANFVERLSADLDKHSGAAAKRPEDKTLKNVGPTVQYKLRDKTGQAREFHNYMSPVQLDGAWVFLAGTRDSPNETFRYLRIPADDENSLKEWMRLRAALADPELRVKAAERYAKRALSTAEAGKFQSQLTASAVKGLSIFAGGEDGSKLSGFAAIAGFLEKIPAAEQGKAADVFMKILNGSMWDLWQLARERDGLPVLELNEQRAQFLQLATSSLSDSFFYGAPVYLELTGFEEVKASVFQVAKAPGQNIVYLGCLFLVIGVFAMFYVRERRLWLWIKAEGGESRVLMAMSSQRKTLDFEKEFEQLKQQLSARFAVEPVVQVEKQNAAIEPGSQV</sequence>
<evidence type="ECO:0000313" key="9">
    <source>
        <dbReference type="Proteomes" id="UP000627446"/>
    </source>
</evidence>
<dbReference type="RefSeq" id="WP_186917428.1">
    <property type="nucleotide sequence ID" value="NZ_JACOFZ010000007.1"/>
</dbReference>
<keyword evidence="5 6" id="KW-0472">Membrane</keyword>
<dbReference type="GO" id="GO:0017004">
    <property type="term" value="P:cytochrome complex assembly"/>
    <property type="evidence" value="ECO:0007669"/>
    <property type="project" value="UniProtKB-KW"/>
</dbReference>
<keyword evidence="2 6" id="KW-0812">Transmembrane</keyword>
<keyword evidence="3" id="KW-0201">Cytochrome c-type biogenesis</keyword>
<protein>
    <submittedName>
        <fullName evidence="8">Cytochrome c biogenesis protein ResB</fullName>
    </submittedName>
</protein>
<dbReference type="Pfam" id="PF05140">
    <property type="entry name" value="ResB"/>
    <property type="match status" value="1"/>
</dbReference>
<gene>
    <name evidence="8" type="ORF">H8K36_15155</name>
</gene>
<evidence type="ECO:0000313" key="8">
    <source>
        <dbReference type="EMBL" id="MBC3882726.1"/>
    </source>
</evidence>
<keyword evidence="9" id="KW-1185">Reference proteome</keyword>
<feature type="transmembrane region" description="Helical" evidence="6">
    <location>
        <begin position="31"/>
        <end position="49"/>
    </location>
</feature>
<dbReference type="AlphaFoldDB" id="A0A923HRH3"/>
<evidence type="ECO:0000256" key="5">
    <source>
        <dbReference type="ARBA" id="ARBA00023136"/>
    </source>
</evidence>
<evidence type="ECO:0000259" key="7">
    <source>
        <dbReference type="Pfam" id="PF05140"/>
    </source>
</evidence>
<comment type="subcellular location">
    <subcellularLocation>
        <location evidence="1">Membrane</location>
        <topology evidence="1">Multi-pass membrane protein</topology>
    </subcellularLocation>
</comment>
<dbReference type="Proteomes" id="UP000627446">
    <property type="component" value="Unassembled WGS sequence"/>
</dbReference>
<organism evidence="8 9">
    <name type="scientific">Undibacterium nitidum</name>
    <dbReference type="NCBI Taxonomy" id="2762298"/>
    <lineage>
        <taxon>Bacteria</taxon>
        <taxon>Pseudomonadati</taxon>
        <taxon>Pseudomonadota</taxon>
        <taxon>Betaproteobacteria</taxon>
        <taxon>Burkholderiales</taxon>
        <taxon>Oxalobacteraceae</taxon>
        <taxon>Undibacterium</taxon>
    </lineage>
</organism>
<evidence type="ECO:0000256" key="2">
    <source>
        <dbReference type="ARBA" id="ARBA00022692"/>
    </source>
</evidence>
<feature type="domain" description="ResB-like" evidence="7">
    <location>
        <begin position="29"/>
        <end position="697"/>
    </location>
</feature>